<protein>
    <submittedName>
        <fullName evidence="1">Uncharacterized protein</fullName>
    </submittedName>
</protein>
<dbReference type="Proteomes" id="UP001163603">
    <property type="component" value="Chromosome 10"/>
</dbReference>
<sequence>MAIWERSTTLHSWTTRQMAIWERSSTTFCYTGHYKKRADLRKGGGEAKEFWEATEPRSIAVLSFIPDEAICVPLSDGVDLHVKNVDSNHSLLQSCLEDNQFLNSSSSDDLSDVSASMHNRCQTIGSALKCIYSSIKCLLLYFLVKFAPKFFCRFIVCTGPDELGYLFTLELIMKIVSGRVPVDCSQPQAYLIDWLKSMVAKQKVSFIRDPI</sequence>
<organism evidence="1 2">
    <name type="scientific">Pistacia integerrima</name>
    <dbReference type="NCBI Taxonomy" id="434235"/>
    <lineage>
        <taxon>Eukaryota</taxon>
        <taxon>Viridiplantae</taxon>
        <taxon>Streptophyta</taxon>
        <taxon>Embryophyta</taxon>
        <taxon>Tracheophyta</taxon>
        <taxon>Spermatophyta</taxon>
        <taxon>Magnoliopsida</taxon>
        <taxon>eudicotyledons</taxon>
        <taxon>Gunneridae</taxon>
        <taxon>Pentapetalae</taxon>
        <taxon>rosids</taxon>
        <taxon>malvids</taxon>
        <taxon>Sapindales</taxon>
        <taxon>Anacardiaceae</taxon>
        <taxon>Pistacia</taxon>
    </lineage>
</organism>
<proteinExistence type="predicted"/>
<comment type="caution">
    <text evidence="1">The sequence shown here is derived from an EMBL/GenBank/DDBJ whole genome shotgun (WGS) entry which is preliminary data.</text>
</comment>
<accession>A0ACC0XTC7</accession>
<dbReference type="EMBL" id="CM047745">
    <property type="protein sequence ID" value="KAJ0024716.1"/>
    <property type="molecule type" value="Genomic_DNA"/>
</dbReference>
<evidence type="ECO:0000313" key="1">
    <source>
        <dbReference type="EMBL" id="KAJ0024716.1"/>
    </source>
</evidence>
<name>A0ACC0XTC7_9ROSI</name>
<keyword evidence="2" id="KW-1185">Reference proteome</keyword>
<evidence type="ECO:0000313" key="2">
    <source>
        <dbReference type="Proteomes" id="UP001163603"/>
    </source>
</evidence>
<reference evidence="2" key="1">
    <citation type="journal article" date="2023" name="G3 (Bethesda)">
        <title>Genome assembly and association tests identify interacting loci associated with vigor, precocity, and sex in interspecific pistachio rootstocks.</title>
        <authorList>
            <person name="Palmer W."/>
            <person name="Jacygrad E."/>
            <person name="Sagayaradj S."/>
            <person name="Cavanaugh K."/>
            <person name="Han R."/>
            <person name="Bertier L."/>
            <person name="Beede B."/>
            <person name="Kafkas S."/>
            <person name="Golino D."/>
            <person name="Preece J."/>
            <person name="Michelmore R."/>
        </authorList>
    </citation>
    <scope>NUCLEOTIDE SEQUENCE [LARGE SCALE GENOMIC DNA]</scope>
</reference>
<gene>
    <name evidence="1" type="ORF">Pint_07348</name>
</gene>